<evidence type="ECO:0000313" key="2">
    <source>
        <dbReference type="EMBL" id="ANV80885.1"/>
    </source>
</evidence>
<dbReference type="AlphaFoldDB" id="A0A1B1TF20"/>
<evidence type="ECO:0000259" key="1">
    <source>
        <dbReference type="Pfam" id="PF04967"/>
    </source>
</evidence>
<dbReference type="InterPro" id="IPR007050">
    <property type="entry name" value="HTH_bacterioopsin"/>
</dbReference>
<dbReference type="PANTHER" id="PTHR34236:SF1">
    <property type="entry name" value="DIMETHYL SULFOXIDE REDUCTASE TRANSCRIPTIONAL ACTIVATOR"/>
    <property type="match status" value="1"/>
</dbReference>
<protein>
    <recommendedName>
        <fullName evidence="1">HTH bat-type domain-containing protein</fullName>
    </recommendedName>
</protein>
<proteinExistence type="predicted"/>
<sequence length="205" mass="23003">MSEIIKIEIRLPNGHWAGDSSRKCPSSNLQIVETMPLSKGRGTAQISTDSELLEILHTLPEIESINILNDEKATVNIVSGGGGFIRPLRIVGLVPRTPFDVVDGWVSWTIQCTTELRKKFIEELKKAELPYRIKSTRISGKSLLTARQLEVFETARNKGYWATPRKISLVDLSKSLEISKSTLSVLLHSIEGKIVEEFYEEIRQG</sequence>
<feature type="domain" description="HTH bat-type" evidence="1">
    <location>
        <begin position="144"/>
        <end position="196"/>
    </location>
</feature>
<organism evidence="2">
    <name type="scientific">uncultured Poseidoniia archaeon</name>
    <dbReference type="NCBI Taxonomy" id="1697135"/>
    <lineage>
        <taxon>Archaea</taxon>
        <taxon>Methanobacteriati</taxon>
        <taxon>Thermoplasmatota</taxon>
        <taxon>Candidatus Poseidoniia</taxon>
        <taxon>environmental samples</taxon>
    </lineage>
</organism>
<name>A0A1B1TF20_9ARCH</name>
<dbReference type="EMBL" id="KP211911">
    <property type="protein sequence ID" value="ANV80885.1"/>
    <property type="molecule type" value="Genomic_DNA"/>
</dbReference>
<reference evidence="2" key="2">
    <citation type="journal article" date="2015" name="ISME J.">
        <title>A new class of marine Euryarchaeota group II from the Mediterranean deep chlorophyll maximum.</title>
        <authorList>
            <person name="Martin-Cuadrado A.B."/>
            <person name="Garcia-Heredia I."/>
            <person name="Molto A.G."/>
            <person name="Lopez-Ubeda R."/>
            <person name="Kimes N."/>
            <person name="Lopez-Garcia P."/>
            <person name="Moreira D."/>
            <person name="Rodriguez-Valera F."/>
        </authorList>
    </citation>
    <scope>NUCLEOTIDE SEQUENCE</scope>
</reference>
<dbReference type="PANTHER" id="PTHR34236">
    <property type="entry name" value="DIMETHYL SULFOXIDE REDUCTASE TRANSCRIPTIONAL ACTIVATOR"/>
    <property type="match status" value="1"/>
</dbReference>
<dbReference type="Pfam" id="PF04967">
    <property type="entry name" value="HTH_10"/>
    <property type="match status" value="1"/>
</dbReference>
<reference evidence="2" key="1">
    <citation type="submission" date="2014-11" db="EMBL/GenBank/DDBJ databases">
        <authorList>
            <person name="Zhu J."/>
            <person name="Qi W."/>
            <person name="Song R."/>
        </authorList>
    </citation>
    <scope>NUCLEOTIDE SEQUENCE</scope>
</reference>
<accession>A0A1B1TF20</accession>